<gene>
    <name evidence="2" type="ORF">D9756_001964</name>
</gene>
<feature type="compositionally biased region" description="Low complexity" evidence="1">
    <location>
        <begin position="458"/>
        <end position="469"/>
    </location>
</feature>
<evidence type="ECO:0000313" key="3">
    <source>
        <dbReference type="Proteomes" id="UP000559027"/>
    </source>
</evidence>
<feature type="compositionally biased region" description="Low complexity" evidence="1">
    <location>
        <begin position="120"/>
        <end position="140"/>
    </location>
</feature>
<feature type="compositionally biased region" description="Basic residues" evidence="1">
    <location>
        <begin position="578"/>
        <end position="587"/>
    </location>
</feature>
<name>A0A8H5LIN2_9AGAR</name>
<dbReference type="OrthoDB" id="3363386at2759"/>
<feature type="compositionally biased region" description="Low complexity" evidence="1">
    <location>
        <begin position="267"/>
        <end position="282"/>
    </location>
</feature>
<accession>A0A8H5LIN2</accession>
<feature type="compositionally biased region" description="Low complexity" evidence="1">
    <location>
        <begin position="530"/>
        <end position="560"/>
    </location>
</feature>
<dbReference type="AlphaFoldDB" id="A0A8H5LIN2"/>
<feature type="region of interest" description="Disordered" evidence="1">
    <location>
        <begin position="255"/>
        <end position="667"/>
    </location>
</feature>
<feature type="compositionally biased region" description="Polar residues" evidence="1">
    <location>
        <begin position="141"/>
        <end position="150"/>
    </location>
</feature>
<organism evidence="2 3">
    <name type="scientific">Leucocoprinus leucothites</name>
    <dbReference type="NCBI Taxonomy" id="201217"/>
    <lineage>
        <taxon>Eukaryota</taxon>
        <taxon>Fungi</taxon>
        <taxon>Dikarya</taxon>
        <taxon>Basidiomycota</taxon>
        <taxon>Agaricomycotina</taxon>
        <taxon>Agaricomycetes</taxon>
        <taxon>Agaricomycetidae</taxon>
        <taxon>Agaricales</taxon>
        <taxon>Agaricineae</taxon>
        <taxon>Agaricaceae</taxon>
        <taxon>Leucocoprinus</taxon>
    </lineage>
</organism>
<feature type="compositionally biased region" description="Polar residues" evidence="1">
    <location>
        <begin position="34"/>
        <end position="45"/>
    </location>
</feature>
<proteinExistence type="predicted"/>
<feature type="region of interest" description="Disordered" evidence="1">
    <location>
        <begin position="31"/>
        <end position="232"/>
    </location>
</feature>
<feature type="compositionally biased region" description="Basic and acidic residues" evidence="1">
    <location>
        <begin position="588"/>
        <end position="598"/>
    </location>
</feature>
<evidence type="ECO:0000256" key="1">
    <source>
        <dbReference type="SAM" id="MobiDB-lite"/>
    </source>
</evidence>
<feature type="compositionally biased region" description="Basic and acidic residues" evidence="1">
    <location>
        <begin position="645"/>
        <end position="654"/>
    </location>
</feature>
<evidence type="ECO:0000313" key="2">
    <source>
        <dbReference type="EMBL" id="KAF5358509.1"/>
    </source>
</evidence>
<protein>
    <submittedName>
        <fullName evidence="2">Uncharacterized protein</fullName>
    </submittedName>
</protein>
<feature type="compositionally biased region" description="Low complexity" evidence="1">
    <location>
        <begin position="487"/>
        <end position="507"/>
    </location>
</feature>
<keyword evidence="3" id="KW-1185">Reference proteome</keyword>
<sequence length="667" mass="71655">MATAVLLPSGRRHPRPQSILLQHPAYIQAPVHSPRTTMTMGGSRSPNRRIRFAPLPDPRRSVLITDDGNELPFPQDGFATQFPAPPTPSPTLDPRNDYFAALESASVSSSSSDSKRNSDLLEPSLSSSTSSTPGTATPVSITLTTPSEYDNASVPPSPVSTQCPSSPLTAVSNKLSEHTASSTPVSSSSKHRPFSSLFRFKRSSGSSSPSSSTTLTPVPSIDRSSTPTSFTFSRRNFSTEEILTLGTINLFRASSSREASDNEAGPSSGWSLSRWTSVSSSNSHHHNHPTKEPTWGHPLTRASSTQSYQSKSKASKDTKSSRPRAPVSRKGTRLLNGRYYGVKPRPNNANPFANARDDEPDFVEWGYGGMGSVKNAKSSGAHGHWQRLHTNSVSSTGGKEVDEDEDDGSGMAWIKKRREQREKEKKEREEKERSDREAVEKAESADTVPETPFPPAAPSTSLLSPQSALEVPGSATPRERTASRPGTANSTGTAQSASSSSFTATPANQAPTPKASTPTLNLPLPPPPTLIVTPSSSSTPVPSSSAVPTPCATTPLATTPGEDPEHVTRAVNIPAPAHHYHHRHSRAGSKDLTMHHDSSTACTPFSSVQVHQKTSSESGSDLDEEDDSEIETEEDEEDEEESSDEEQRREERKTALGAGVEKISRHH</sequence>
<reference evidence="2 3" key="1">
    <citation type="journal article" date="2020" name="ISME J.">
        <title>Uncovering the hidden diversity of litter-decomposition mechanisms in mushroom-forming fungi.</title>
        <authorList>
            <person name="Floudas D."/>
            <person name="Bentzer J."/>
            <person name="Ahren D."/>
            <person name="Johansson T."/>
            <person name="Persson P."/>
            <person name="Tunlid A."/>
        </authorList>
    </citation>
    <scope>NUCLEOTIDE SEQUENCE [LARGE SCALE GENOMIC DNA]</scope>
    <source>
        <strain evidence="2 3">CBS 146.42</strain>
    </source>
</reference>
<dbReference type="EMBL" id="JAACJO010000005">
    <property type="protein sequence ID" value="KAF5358509.1"/>
    <property type="molecule type" value="Genomic_DNA"/>
</dbReference>
<feature type="compositionally biased region" description="Low complexity" evidence="1">
    <location>
        <begin position="344"/>
        <end position="354"/>
    </location>
</feature>
<feature type="compositionally biased region" description="Polar residues" evidence="1">
    <location>
        <begin position="599"/>
        <end position="613"/>
    </location>
</feature>
<feature type="compositionally biased region" description="Low complexity" evidence="1">
    <location>
        <begin position="178"/>
        <end position="232"/>
    </location>
</feature>
<feature type="compositionally biased region" description="Basic and acidic residues" evidence="1">
    <location>
        <begin position="419"/>
        <end position="444"/>
    </location>
</feature>
<feature type="compositionally biased region" description="Polar residues" evidence="1">
    <location>
        <begin position="159"/>
        <end position="174"/>
    </location>
</feature>
<dbReference type="Proteomes" id="UP000559027">
    <property type="component" value="Unassembled WGS sequence"/>
</dbReference>
<feature type="compositionally biased region" description="Acidic residues" evidence="1">
    <location>
        <begin position="620"/>
        <end position="644"/>
    </location>
</feature>
<comment type="caution">
    <text evidence="2">The sequence shown here is derived from an EMBL/GenBank/DDBJ whole genome shotgun (WGS) entry which is preliminary data.</text>
</comment>